<keyword evidence="3" id="KW-1185">Reference proteome</keyword>
<dbReference type="Gene3D" id="2.120.10.30">
    <property type="entry name" value="TolB, C-terminal domain"/>
    <property type="match status" value="1"/>
</dbReference>
<dbReference type="AlphaFoldDB" id="A0AAP2DR85"/>
<dbReference type="RefSeq" id="WP_254168384.1">
    <property type="nucleotide sequence ID" value="NZ_JAHESF010000034.1"/>
</dbReference>
<feature type="chain" id="PRO_5042841515" evidence="1">
    <location>
        <begin position="21"/>
        <end position="409"/>
    </location>
</feature>
<accession>A0AAP2DR85</accession>
<reference evidence="2 3" key="1">
    <citation type="submission" date="2021-05" db="EMBL/GenBank/DDBJ databases">
        <title>A Polyphasic approach of four new species of the genus Ohtaekwangia: Ohtaekwangia histidinii sp. nov., Ohtaekwangia cretensis sp. nov., Ohtaekwangia indiensis sp. nov., Ohtaekwangia reichenbachii sp. nov. from diverse environment.</title>
        <authorList>
            <person name="Octaviana S."/>
        </authorList>
    </citation>
    <scope>NUCLEOTIDE SEQUENCE [LARGE SCALE GENOMIC DNA]</scope>
    <source>
        <strain evidence="2 3">PWU4</strain>
    </source>
</reference>
<keyword evidence="1" id="KW-0732">Signal</keyword>
<evidence type="ECO:0000313" key="3">
    <source>
        <dbReference type="Proteomes" id="UP001319200"/>
    </source>
</evidence>
<evidence type="ECO:0000256" key="1">
    <source>
        <dbReference type="SAM" id="SignalP"/>
    </source>
</evidence>
<dbReference type="InterPro" id="IPR011659">
    <property type="entry name" value="WD40"/>
</dbReference>
<evidence type="ECO:0000313" key="2">
    <source>
        <dbReference type="EMBL" id="MBT1700054.1"/>
    </source>
</evidence>
<gene>
    <name evidence="2" type="ORF">KK083_24415</name>
</gene>
<dbReference type="Pfam" id="PF07676">
    <property type="entry name" value="PD40"/>
    <property type="match status" value="2"/>
</dbReference>
<dbReference type="InterPro" id="IPR011042">
    <property type="entry name" value="6-blade_b-propeller_TolB-like"/>
</dbReference>
<organism evidence="2 3">
    <name type="scientific">Chryseosolibacter histidini</name>
    <dbReference type="NCBI Taxonomy" id="2782349"/>
    <lineage>
        <taxon>Bacteria</taxon>
        <taxon>Pseudomonadati</taxon>
        <taxon>Bacteroidota</taxon>
        <taxon>Cytophagia</taxon>
        <taxon>Cytophagales</taxon>
        <taxon>Chryseotaleaceae</taxon>
        <taxon>Chryseosolibacter</taxon>
    </lineage>
</organism>
<dbReference type="EMBL" id="JAHESF010000034">
    <property type="protein sequence ID" value="MBT1700054.1"/>
    <property type="molecule type" value="Genomic_DNA"/>
</dbReference>
<name>A0AAP2DR85_9BACT</name>
<sequence>MVKTSVLCCFLLCCSSLVFAQLLEFHDVTRLPGTVNTSAEEGMPLLSPDGKKLYFSRALYENNEGGEYAGQDVWVSERVNGSWKKATNALGSVNNRNNNVTIGMSRDGNTLYFVDASPFHKMNGIYFSKRTGNSWSRPQLIYIPGIDNFDFIGFYVSPDLDVIFLSMKAPDSRGSEDLYFSVKDIAGAWSKPRNLGATVNTSGYEISPFLSADKKRLYFASNGHKGMGDADIFYSERLYDSWETWSVPVNLGSSVNSKKFDAYFSIYGDSIAYFSSNRESQYADLYQAKVHQGKSILAQGQRYVTADEWNSIVGKNVNADFVFPHKSSLLTAAQKELIFYIVNKLMLQKDLRFHLVVKEEEDSVVSRERLKVINEYLRRSGIDPSRVNEEQVFDIEKTQRGVIEVRLYQ</sequence>
<dbReference type="Proteomes" id="UP001319200">
    <property type="component" value="Unassembled WGS sequence"/>
</dbReference>
<comment type="caution">
    <text evidence="2">The sequence shown here is derived from an EMBL/GenBank/DDBJ whole genome shotgun (WGS) entry which is preliminary data.</text>
</comment>
<protein>
    <submittedName>
        <fullName evidence="2">PD40 domain-containing protein</fullName>
    </submittedName>
</protein>
<proteinExistence type="predicted"/>
<feature type="signal peptide" evidence="1">
    <location>
        <begin position="1"/>
        <end position="20"/>
    </location>
</feature>
<dbReference type="SUPFAM" id="SSF82171">
    <property type="entry name" value="DPP6 N-terminal domain-like"/>
    <property type="match status" value="1"/>
</dbReference>